<dbReference type="AlphaFoldDB" id="A0AAV1QPS6"/>
<keyword evidence="2" id="KW-1185">Reference proteome</keyword>
<evidence type="ECO:0000313" key="2">
    <source>
        <dbReference type="Proteomes" id="UP001314229"/>
    </source>
</evidence>
<proteinExistence type="predicted"/>
<protein>
    <submittedName>
        <fullName evidence="1">Gypsy-16 si</fullName>
    </submittedName>
</protein>
<reference evidence="1 2" key="1">
    <citation type="submission" date="2024-01" db="EMBL/GenBank/DDBJ databases">
        <authorList>
            <person name="Alioto T."/>
            <person name="Alioto T."/>
            <person name="Gomez Garrido J."/>
        </authorList>
    </citation>
    <scope>NUCLEOTIDE SEQUENCE [LARGE SCALE GENOMIC DNA]</scope>
</reference>
<dbReference type="EMBL" id="CAWUFR010002256">
    <property type="protein sequence ID" value="CAK6984814.1"/>
    <property type="molecule type" value="Genomic_DNA"/>
</dbReference>
<gene>
    <name evidence="1" type="ORF">FSCOSCO3_A001558</name>
</gene>
<accession>A0AAV1QPS6</accession>
<feature type="non-terminal residue" evidence="1">
    <location>
        <position position="122"/>
    </location>
</feature>
<name>A0AAV1QPS6_SCOSC</name>
<comment type="caution">
    <text evidence="1">The sequence shown here is derived from an EMBL/GenBank/DDBJ whole genome shotgun (WGS) entry which is preliminary data.</text>
</comment>
<dbReference type="Proteomes" id="UP001314229">
    <property type="component" value="Unassembled WGS sequence"/>
</dbReference>
<organism evidence="1 2">
    <name type="scientific">Scomber scombrus</name>
    <name type="common">Atlantic mackerel</name>
    <name type="synonym">Scomber vernalis</name>
    <dbReference type="NCBI Taxonomy" id="13677"/>
    <lineage>
        <taxon>Eukaryota</taxon>
        <taxon>Metazoa</taxon>
        <taxon>Chordata</taxon>
        <taxon>Craniata</taxon>
        <taxon>Vertebrata</taxon>
        <taxon>Euteleostomi</taxon>
        <taxon>Actinopterygii</taxon>
        <taxon>Neopterygii</taxon>
        <taxon>Teleostei</taxon>
        <taxon>Neoteleostei</taxon>
        <taxon>Acanthomorphata</taxon>
        <taxon>Pelagiaria</taxon>
        <taxon>Scombriformes</taxon>
        <taxon>Scombridae</taxon>
        <taxon>Scomber</taxon>
    </lineage>
</organism>
<sequence length="122" mass="13542">MVQRIVFRQRGQRPGESVHHYVTDLWCLASLCKFGNLEEEMIRDQLAEHTTDPKLWEKLFMSLDDLPLSRAVVMALQLESAALLASRLAASDPAPSQSAPLAQTVALTAQLSEPTSPQDNLE</sequence>
<evidence type="ECO:0000313" key="1">
    <source>
        <dbReference type="EMBL" id="CAK6984814.1"/>
    </source>
</evidence>